<keyword evidence="2" id="KW-1185">Reference proteome</keyword>
<proteinExistence type="predicted"/>
<dbReference type="Proteomes" id="UP001345691">
    <property type="component" value="Unassembled WGS sequence"/>
</dbReference>
<evidence type="ECO:0000313" key="1">
    <source>
        <dbReference type="EMBL" id="KAK5048405.1"/>
    </source>
</evidence>
<accession>A0ABR0IUA9</accession>
<reference evidence="1 2" key="1">
    <citation type="submission" date="2023-08" db="EMBL/GenBank/DDBJ databases">
        <title>Black Yeasts Isolated from many extreme environments.</title>
        <authorList>
            <person name="Coleine C."/>
            <person name="Stajich J.E."/>
            <person name="Selbmann L."/>
        </authorList>
    </citation>
    <scope>NUCLEOTIDE SEQUENCE [LARGE SCALE GENOMIC DNA]</scope>
    <source>
        <strain evidence="1 2">CCFEE 6328</strain>
    </source>
</reference>
<comment type="caution">
    <text evidence="1">The sequence shown here is derived from an EMBL/GenBank/DDBJ whole genome shotgun (WGS) entry which is preliminary data.</text>
</comment>
<sequence>MKDAKGQAKTRADEQDACTQAFLEFSAIFKPRQIELPNFDFIRAARWDTFAERPEDALLNKEDELDNITTHENDTQQGLFPSG</sequence>
<evidence type="ECO:0008006" key="3">
    <source>
        <dbReference type="Google" id="ProtNLM"/>
    </source>
</evidence>
<evidence type="ECO:0000313" key="2">
    <source>
        <dbReference type="Proteomes" id="UP001345691"/>
    </source>
</evidence>
<organism evidence="1 2">
    <name type="scientific">Exophiala sideris</name>
    <dbReference type="NCBI Taxonomy" id="1016849"/>
    <lineage>
        <taxon>Eukaryota</taxon>
        <taxon>Fungi</taxon>
        <taxon>Dikarya</taxon>
        <taxon>Ascomycota</taxon>
        <taxon>Pezizomycotina</taxon>
        <taxon>Eurotiomycetes</taxon>
        <taxon>Chaetothyriomycetidae</taxon>
        <taxon>Chaetothyriales</taxon>
        <taxon>Herpotrichiellaceae</taxon>
        <taxon>Exophiala</taxon>
    </lineage>
</organism>
<name>A0ABR0IUA9_9EURO</name>
<dbReference type="EMBL" id="JAVRRF010000060">
    <property type="protein sequence ID" value="KAK5048405.1"/>
    <property type="molecule type" value="Genomic_DNA"/>
</dbReference>
<protein>
    <recommendedName>
        <fullName evidence="3">AGC-kinase C-terminal domain-containing protein</fullName>
    </recommendedName>
</protein>
<gene>
    <name evidence="1" type="ORF">LTR69_011393</name>
</gene>